<name>A0A135ZZT1_9ALTE</name>
<dbReference type="Proteomes" id="UP000070299">
    <property type="component" value="Unassembled WGS sequence"/>
</dbReference>
<dbReference type="InterPro" id="IPR001647">
    <property type="entry name" value="HTH_TetR"/>
</dbReference>
<dbReference type="AlphaFoldDB" id="A0A135ZZT1"/>
<dbReference type="Pfam" id="PF13977">
    <property type="entry name" value="TetR_C_6"/>
    <property type="match status" value="1"/>
</dbReference>
<evidence type="ECO:0000256" key="1">
    <source>
        <dbReference type="ARBA" id="ARBA00022491"/>
    </source>
</evidence>
<keyword evidence="4" id="KW-0804">Transcription</keyword>
<dbReference type="Pfam" id="PF00440">
    <property type="entry name" value="TetR_N"/>
    <property type="match status" value="1"/>
</dbReference>
<sequence>MTAENHSNTQRPVYNKAQAKLIQATLDSLMQEGIDGCSVRKICERAGTAVGLINYHFGTLNDLLAAAYLDLAYTLMDQAIKKSHKTELPRQQLSFFIHETFGDAVLQRKILRAWVVFWSMIDRAPQIKIAHDISNQAFRVFLEQSFMALNNLQPVKPCPRLAAIGLTAIIDGLWLEWCLSSDSFNSSEFNATEAILLCEQWVDGACNH</sequence>
<accession>A0A135ZZT1</accession>
<gene>
    <name evidence="7" type="ORF">AX660_15375</name>
</gene>
<dbReference type="OrthoDB" id="8982136at2"/>
<reference evidence="8" key="1">
    <citation type="submission" date="2016-02" db="EMBL/GenBank/DDBJ databases">
        <authorList>
            <person name="Schultz-Johansen M."/>
            <person name="Glaring M.A."/>
            <person name="Bech P.K."/>
            <person name="Stougaard P."/>
        </authorList>
    </citation>
    <scope>NUCLEOTIDE SEQUENCE [LARGE SCALE GENOMIC DNA]</scope>
    <source>
        <strain evidence="8">S66</strain>
    </source>
</reference>
<dbReference type="STRING" id="1799789.AX660_15375"/>
<evidence type="ECO:0000313" key="8">
    <source>
        <dbReference type="Proteomes" id="UP000070299"/>
    </source>
</evidence>
<evidence type="ECO:0000256" key="5">
    <source>
        <dbReference type="PROSITE-ProRule" id="PRU00335"/>
    </source>
</evidence>
<protein>
    <recommendedName>
        <fullName evidence="6">HTH tetR-type domain-containing protein</fullName>
    </recommendedName>
</protein>
<evidence type="ECO:0000256" key="2">
    <source>
        <dbReference type="ARBA" id="ARBA00023015"/>
    </source>
</evidence>
<dbReference type="Gene3D" id="1.10.357.10">
    <property type="entry name" value="Tetracycline Repressor, domain 2"/>
    <property type="match status" value="1"/>
</dbReference>
<evidence type="ECO:0000256" key="3">
    <source>
        <dbReference type="ARBA" id="ARBA00023125"/>
    </source>
</evidence>
<keyword evidence="3 5" id="KW-0238">DNA-binding</keyword>
<evidence type="ECO:0000256" key="4">
    <source>
        <dbReference type="ARBA" id="ARBA00023163"/>
    </source>
</evidence>
<keyword evidence="8" id="KW-1185">Reference proteome</keyword>
<feature type="DNA-binding region" description="H-T-H motif" evidence="5">
    <location>
        <begin position="38"/>
        <end position="57"/>
    </location>
</feature>
<feature type="domain" description="HTH tetR-type" evidence="6">
    <location>
        <begin position="15"/>
        <end position="75"/>
    </location>
</feature>
<dbReference type="SUPFAM" id="SSF48498">
    <property type="entry name" value="Tetracyclin repressor-like, C-terminal domain"/>
    <property type="match status" value="1"/>
</dbReference>
<organism evidence="7 8">
    <name type="scientific">Paraglaciecola hydrolytica</name>
    <dbReference type="NCBI Taxonomy" id="1799789"/>
    <lineage>
        <taxon>Bacteria</taxon>
        <taxon>Pseudomonadati</taxon>
        <taxon>Pseudomonadota</taxon>
        <taxon>Gammaproteobacteria</taxon>
        <taxon>Alteromonadales</taxon>
        <taxon>Alteromonadaceae</taxon>
        <taxon>Paraglaciecola</taxon>
    </lineage>
</organism>
<dbReference type="InterPro" id="IPR009057">
    <property type="entry name" value="Homeodomain-like_sf"/>
</dbReference>
<proteinExistence type="predicted"/>
<dbReference type="InterPro" id="IPR036271">
    <property type="entry name" value="Tet_transcr_reg_TetR-rel_C_sf"/>
</dbReference>
<keyword evidence="2" id="KW-0805">Transcription regulation</keyword>
<dbReference type="PROSITE" id="PS50977">
    <property type="entry name" value="HTH_TETR_2"/>
    <property type="match status" value="1"/>
</dbReference>
<dbReference type="GO" id="GO:0003677">
    <property type="term" value="F:DNA binding"/>
    <property type="evidence" value="ECO:0007669"/>
    <property type="project" value="UniProtKB-UniRule"/>
</dbReference>
<evidence type="ECO:0000259" key="6">
    <source>
        <dbReference type="PROSITE" id="PS50977"/>
    </source>
</evidence>
<dbReference type="SUPFAM" id="SSF46689">
    <property type="entry name" value="Homeodomain-like"/>
    <property type="match status" value="1"/>
</dbReference>
<dbReference type="InterPro" id="IPR039538">
    <property type="entry name" value="BetI_C"/>
</dbReference>
<dbReference type="RefSeq" id="WP_068377376.1">
    <property type="nucleotide sequence ID" value="NZ_LSNE01000006.1"/>
</dbReference>
<keyword evidence="1" id="KW-0678">Repressor</keyword>
<evidence type="ECO:0000313" key="7">
    <source>
        <dbReference type="EMBL" id="KXI28472.1"/>
    </source>
</evidence>
<comment type="caution">
    <text evidence="7">The sequence shown here is derived from an EMBL/GenBank/DDBJ whole genome shotgun (WGS) entry which is preliminary data.</text>
</comment>
<dbReference type="EMBL" id="LSNE01000006">
    <property type="protein sequence ID" value="KXI28472.1"/>
    <property type="molecule type" value="Genomic_DNA"/>
</dbReference>